<dbReference type="Proteomes" id="UP000464754">
    <property type="component" value="Chromosome"/>
</dbReference>
<gene>
    <name evidence="1" type="ORF">Aargi30884_12860</name>
</gene>
<dbReference type="KEGG" id="aarg:Aargi30884_12860"/>
<protein>
    <submittedName>
        <fullName evidence="1">Uncharacterized protein</fullName>
    </submittedName>
</protein>
<evidence type="ECO:0000313" key="1">
    <source>
        <dbReference type="EMBL" id="BBK22383.1"/>
    </source>
</evidence>
<dbReference type="EMBL" id="AP019695">
    <property type="protein sequence ID" value="BBK22383.1"/>
    <property type="molecule type" value="Genomic_DNA"/>
</dbReference>
<keyword evidence="2" id="KW-1185">Reference proteome</keyword>
<evidence type="ECO:0000313" key="2">
    <source>
        <dbReference type="Proteomes" id="UP000464754"/>
    </source>
</evidence>
<dbReference type="AlphaFoldDB" id="A0A6N4THX8"/>
<organism evidence="1 2">
    <name type="scientific">Amedibacterium intestinale</name>
    <dbReference type="NCBI Taxonomy" id="2583452"/>
    <lineage>
        <taxon>Bacteria</taxon>
        <taxon>Bacillati</taxon>
        <taxon>Bacillota</taxon>
        <taxon>Erysipelotrichia</taxon>
        <taxon>Erysipelotrichales</taxon>
        <taxon>Erysipelotrichaceae</taxon>
        <taxon>Amedibacterium</taxon>
    </lineage>
</organism>
<accession>A0A6N4THX8</accession>
<sequence length="74" mass="8738">MADKKEVVNPTSFRLLTKVSTVYFLYDRIKRQKDSYFTQKHMVLFAFYNAQNGIIKVGKIGVITYGNDKKKWKK</sequence>
<proteinExistence type="predicted"/>
<name>A0A6N4THX8_9FIRM</name>
<reference evidence="2" key="1">
    <citation type="submission" date="2019-05" db="EMBL/GenBank/DDBJ databases">
        <title>Complete genome sequencing of Absiella argi strain JCM 30884.</title>
        <authorList>
            <person name="Sakamoto M."/>
            <person name="Murakami T."/>
            <person name="Mori H."/>
        </authorList>
    </citation>
    <scope>NUCLEOTIDE SEQUENCE [LARGE SCALE GENOMIC DNA]</scope>
    <source>
        <strain evidence="2">JCM 30884</strain>
    </source>
</reference>